<name>A0A1D2QQ94_9GAMM</name>
<gene>
    <name evidence="1" type="ORF">AB835_07100</name>
</gene>
<evidence type="ECO:0000313" key="2">
    <source>
        <dbReference type="Proteomes" id="UP000242502"/>
    </source>
</evidence>
<dbReference type="Proteomes" id="UP000242502">
    <property type="component" value="Unassembled WGS sequence"/>
</dbReference>
<protein>
    <submittedName>
        <fullName evidence="1">Uncharacterized protein</fullName>
    </submittedName>
</protein>
<sequence>MSQQLIRKQFLVSSSNVNKIERLAEEKGTSATEIVRLAIDAFDPEGVYSVNSNDLMTLVADQLKEAISSTQRANKKVAQTLKSLEEKKH</sequence>
<dbReference type="EMBL" id="MDLC01000021">
    <property type="protein sequence ID" value="ODS23742.1"/>
    <property type="molecule type" value="Genomic_DNA"/>
</dbReference>
<organism evidence="1 2">
    <name type="scientific">Candidatus Endobugula sertula</name>
    <name type="common">Bugula neritina bacterial symbiont</name>
    <dbReference type="NCBI Taxonomy" id="62101"/>
    <lineage>
        <taxon>Bacteria</taxon>
        <taxon>Pseudomonadati</taxon>
        <taxon>Pseudomonadota</taxon>
        <taxon>Gammaproteobacteria</taxon>
        <taxon>Cellvibrionales</taxon>
        <taxon>Cellvibrionaceae</taxon>
        <taxon>Candidatus Endobugula</taxon>
    </lineage>
</organism>
<comment type="caution">
    <text evidence="1">The sequence shown here is derived from an EMBL/GenBank/DDBJ whole genome shotgun (WGS) entry which is preliminary data.</text>
</comment>
<accession>A0A1D2QQ94</accession>
<proteinExistence type="predicted"/>
<evidence type="ECO:0000313" key="1">
    <source>
        <dbReference type="EMBL" id="ODS23742.1"/>
    </source>
</evidence>
<reference evidence="1 2" key="1">
    <citation type="journal article" date="2016" name="Appl. Environ. Microbiol.">
        <title>Lack of Overt Genome Reduction in the Bryostatin-Producing Bryozoan Symbiont "Candidatus Endobugula sertula".</title>
        <authorList>
            <person name="Miller I.J."/>
            <person name="Vanee N."/>
            <person name="Fong S.S."/>
            <person name="Lim-Fong G.E."/>
            <person name="Kwan J.C."/>
        </authorList>
    </citation>
    <scope>NUCLEOTIDE SEQUENCE [LARGE SCALE GENOMIC DNA]</scope>
    <source>
        <strain evidence="1">AB1-4</strain>
    </source>
</reference>
<dbReference type="AlphaFoldDB" id="A0A1D2QQ94"/>